<keyword evidence="5" id="KW-0574">Periplasm</keyword>
<evidence type="ECO:0000256" key="6">
    <source>
        <dbReference type="ARBA" id="ARBA00025643"/>
    </source>
</evidence>
<dbReference type="InterPro" id="IPR013974">
    <property type="entry name" value="SAF"/>
</dbReference>
<dbReference type="Gene3D" id="3.90.1210.10">
    <property type="entry name" value="Antifreeze-like/N-acetylneuraminic acid synthase C-terminal domain"/>
    <property type="match status" value="1"/>
</dbReference>
<keyword evidence="8" id="KW-0282">Flagellum</keyword>
<keyword evidence="8" id="KW-0966">Cell projection</keyword>
<proteinExistence type="inferred from homology"/>
<dbReference type="Pfam" id="PF13144">
    <property type="entry name" value="ChapFlgA"/>
    <property type="match status" value="1"/>
</dbReference>
<comment type="function">
    <text evidence="6">Involved in the assembly process of the P-ring formation. It may associate with FlgF on the rod constituting a structure essential for the P-ring assembly or may act as a modulator protein for the P-ring assembly.</text>
</comment>
<dbReference type="GO" id="GO:0042597">
    <property type="term" value="C:periplasmic space"/>
    <property type="evidence" value="ECO:0007669"/>
    <property type="project" value="UniProtKB-SubCell"/>
</dbReference>
<dbReference type="Gene3D" id="2.30.30.760">
    <property type="match status" value="1"/>
</dbReference>
<evidence type="ECO:0000256" key="1">
    <source>
        <dbReference type="ARBA" id="ARBA00004418"/>
    </source>
</evidence>
<keyword evidence="9" id="KW-1185">Reference proteome</keyword>
<dbReference type="AlphaFoldDB" id="A0A0S2KER1"/>
<name>A0A0S2KER1_9GAMM</name>
<dbReference type="PANTHER" id="PTHR36307:SF1">
    <property type="entry name" value="FLAGELLA BASAL BODY P-RING FORMATION PROTEIN FLGA"/>
    <property type="match status" value="1"/>
</dbReference>
<evidence type="ECO:0000256" key="2">
    <source>
        <dbReference type="ARBA" id="ARBA00010474"/>
    </source>
</evidence>
<evidence type="ECO:0000256" key="4">
    <source>
        <dbReference type="ARBA" id="ARBA00022729"/>
    </source>
</evidence>
<dbReference type="InterPro" id="IPR039246">
    <property type="entry name" value="Flagellar_FlgA"/>
</dbReference>
<keyword evidence="8" id="KW-0969">Cilium</keyword>
<dbReference type="SMART" id="SM00858">
    <property type="entry name" value="SAF"/>
    <property type="match status" value="1"/>
</dbReference>
<reference evidence="8 9" key="1">
    <citation type="submission" date="2015-11" db="EMBL/GenBank/DDBJ databases">
        <authorList>
            <person name="Zhang Y."/>
            <person name="Guo Z."/>
        </authorList>
    </citation>
    <scope>NUCLEOTIDE SEQUENCE [LARGE SCALE GENOMIC DNA]</scope>
    <source>
        <strain evidence="8 9">KCTC 32221</strain>
    </source>
</reference>
<accession>A0A0S2KER1</accession>
<dbReference type="Pfam" id="PF17656">
    <property type="entry name" value="ChapFlgA_N"/>
    <property type="match status" value="1"/>
</dbReference>
<evidence type="ECO:0000313" key="9">
    <source>
        <dbReference type="Proteomes" id="UP000065641"/>
    </source>
</evidence>
<feature type="domain" description="SAF" evidence="7">
    <location>
        <begin position="147"/>
        <end position="209"/>
    </location>
</feature>
<dbReference type="InterPro" id="IPR041231">
    <property type="entry name" value="FlgA_N"/>
</dbReference>
<dbReference type="InterPro" id="IPR017585">
    <property type="entry name" value="SAF_FlgA"/>
</dbReference>
<protein>
    <recommendedName>
        <fullName evidence="3">Flagella basal body P-ring formation protein FlgA</fullName>
    </recommendedName>
</protein>
<sequence length="272" mass="29583">MNSSALPPFFDRNLTLMKPTISFPVKQRHKIDCLRLRSWLVSLTLVLLTGNCWTQITAQTLVSDSAQAMQQAAMQALEEHWQGSTDRIEIQMSTIDARLQIPVCGMPLAATANQPGNGNGGRVTVRVECQDASPWTRYVSANVKVFRPVAVSARALARGSVIQPHDVTMEELDISQLRGQTMGLSENIVGKALRRSVNHGTPLTLDMLTAPVLVKRGDTVVLIASRGGISIRHTGTALQDGEAGQQIPVRNNSSERVVQAVVREIGVAEVVF</sequence>
<evidence type="ECO:0000313" key="8">
    <source>
        <dbReference type="EMBL" id="ALO46661.1"/>
    </source>
</evidence>
<dbReference type="GO" id="GO:0044780">
    <property type="term" value="P:bacterial-type flagellum assembly"/>
    <property type="evidence" value="ECO:0007669"/>
    <property type="project" value="InterPro"/>
</dbReference>
<dbReference type="NCBIfam" id="TIGR03170">
    <property type="entry name" value="flgA_cterm"/>
    <property type="match status" value="1"/>
</dbReference>
<dbReference type="CDD" id="cd11614">
    <property type="entry name" value="SAF_CpaB_FlgA_like"/>
    <property type="match status" value="1"/>
</dbReference>
<dbReference type="Proteomes" id="UP000065641">
    <property type="component" value="Chromosome"/>
</dbReference>
<dbReference type="KEGG" id="pspi:PS2015_2020"/>
<dbReference type="OrthoDB" id="1669037at2"/>
<organism evidence="8 9">
    <name type="scientific">Pseudohongiella spirulinae</name>
    <dbReference type="NCBI Taxonomy" id="1249552"/>
    <lineage>
        <taxon>Bacteria</taxon>
        <taxon>Pseudomonadati</taxon>
        <taxon>Pseudomonadota</taxon>
        <taxon>Gammaproteobacteria</taxon>
        <taxon>Pseudomonadales</taxon>
        <taxon>Pseudohongiellaceae</taxon>
        <taxon>Pseudohongiella</taxon>
    </lineage>
</organism>
<dbReference type="STRING" id="1249552.PS2015_2020"/>
<dbReference type="EMBL" id="CP013189">
    <property type="protein sequence ID" value="ALO46661.1"/>
    <property type="molecule type" value="Genomic_DNA"/>
</dbReference>
<gene>
    <name evidence="8" type="ORF">PS2015_2020</name>
</gene>
<comment type="similarity">
    <text evidence="2">Belongs to the FlgA family.</text>
</comment>
<dbReference type="PANTHER" id="PTHR36307">
    <property type="entry name" value="FLAGELLA BASAL BODY P-RING FORMATION PROTEIN FLGA"/>
    <property type="match status" value="1"/>
</dbReference>
<evidence type="ECO:0000256" key="5">
    <source>
        <dbReference type="ARBA" id="ARBA00022764"/>
    </source>
</evidence>
<comment type="subcellular location">
    <subcellularLocation>
        <location evidence="1">Periplasm</location>
    </subcellularLocation>
</comment>
<evidence type="ECO:0000259" key="7">
    <source>
        <dbReference type="SMART" id="SM00858"/>
    </source>
</evidence>
<keyword evidence="4" id="KW-0732">Signal</keyword>
<evidence type="ECO:0000256" key="3">
    <source>
        <dbReference type="ARBA" id="ARBA00014754"/>
    </source>
</evidence>